<proteinExistence type="predicted"/>
<dbReference type="AlphaFoldDB" id="A0A1Y2J6N8"/>
<organism evidence="1 2">
    <name type="scientific">Bradyrhizobium japonicum</name>
    <dbReference type="NCBI Taxonomy" id="375"/>
    <lineage>
        <taxon>Bacteria</taxon>
        <taxon>Pseudomonadati</taxon>
        <taxon>Pseudomonadota</taxon>
        <taxon>Alphaproteobacteria</taxon>
        <taxon>Hyphomicrobiales</taxon>
        <taxon>Nitrobacteraceae</taxon>
        <taxon>Bradyrhizobium</taxon>
    </lineage>
</organism>
<evidence type="ECO:0008006" key="3">
    <source>
        <dbReference type="Google" id="ProtNLM"/>
    </source>
</evidence>
<dbReference type="NCBIfam" id="TIGR04396">
    <property type="entry name" value="surf_polysacc"/>
    <property type="match status" value="1"/>
</dbReference>
<dbReference type="EMBL" id="NAFL01000287">
    <property type="protein sequence ID" value="OSJ21474.1"/>
    <property type="molecule type" value="Genomic_DNA"/>
</dbReference>
<sequence length="464" mass="50320">MADQPHVCLIVDNPLRDLEGLVLLARQLATRGARATLVPMYEQGFDVPALRPDMVLVNYIRPNNVDLIKSYKRAGVLVGVLDTEGIGGKNADQFAGMVKGTGCTDLVDLYCVWGQAQYAAFLRQGTVPAEILRATGCPRYDFCAPPWRAALPEPSVASGYVLINTNFPTVNPRFSGSSSDEEGAMVQAGFTREFARQFIADGREAYRHTLGMAIELAKHFSDVPFVLRPHPFENLDSYGAFADLPNASVIQSGTSLEWISGARLLVHQNCSTAIEATMLNVEPLSMEWFNTPALRLDAATRVSRRAHGEAELIELVRQGLEGKLAHPSSEIVDFRREIISDLYLAMDGASSVRVSEAVLSTMAAGEQHLRPAAGSRSPSLRGLAAAAARRTLGHRAGKALRRLYGSAEGERRRAGKVFGDGLVNTILQRIDAASADRRRFVARTPASIRGGMFSGASLQLAEVN</sequence>
<dbReference type="Proteomes" id="UP000193335">
    <property type="component" value="Unassembled WGS sequence"/>
</dbReference>
<dbReference type="RefSeq" id="WP_085405819.1">
    <property type="nucleotide sequence ID" value="NZ_NAFL01000287.1"/>
</dbReference>
<name>A0A1Y2J6N8_BRAJP</name>
<dbReference type="InterPro" id="IPR030906">
    <property type="entry name" value="Surf_polysacc"/>
</dbReference>
<reference evidence="1 2" key="1">
    <citation type="submission" date="2017-03" db="EMBL/GenBank/DDBJ databases">
        <title>Whole genome sequences of fourteen strains of Bradyrhizobium canariense and one strain of Bradyrhizobium japonicum isolated from Lupinus (Papilionoideae: Genisteae) species in Algeria.</title>
        <authorList>
            <person name="Crovadore J."/>
            <person name="Chekireb D."/>
            <person name="Brachmann A."/>
            <person name="Chablais R."/>
            <person name="Cochard B."/>
            <person name="Lefort F."/>
        </authorList>
    </citation>
    <scope>NUCLEOTIDE SEQUENCE [LARGE SCALE GENOMIC DNA]</scope>
    <source>
        <strain evidence="1 2">UBMA197</strain>
    </source>
</reference>
<accession>A0A1Y2J6N8</accession>
<protein>
    <recommendedName>
        <fullName evidence="3">Surface carbohydrate biosynthesis protein</fullName>
    </recommendedName>
</protein>
<evidence type="ECO:0000313" key="2">
    <source>
        <dbReference type="Proteomes" id="UP000193335"/>
    </source>
</evidence>
<gene>
    <name evidence="1" type="ORF">BSZ19_49630</name>
</gene>
<evidence type="ECO:0000313" key="1">
    <source>
        <dbReference type="EMBL" id="OSJ21474.1"/>
    </source>
</evidence>
<comment type="caution">
    <text evidence="1">The sequence shown here is derived from an EMBL/GenBank/DDBJ whole genome shotgun (WGS) entry which is preliminary data.</text>
</comment>